<organism evidence="2 3">
    <name type="scientific">Nocardia arthritidis</name>
    <dbReference type="NCBI Taxonomy" id="228602"/>
    <lineage>
        <taxon>Bacteria</taxon>
        <taxon>Bacillati</taxon>
        <taxon>Actinomycetota</taxon>
        <taxon>Actinomycetes</taxon>
        <taxon>Mycobacteriales</taxon>
        <taxon>Nocardiaceae</taxon>
        <taxon>Nocardia</taxon>
    </lineage>
</organism>
<dbReference type="RefSeq" id="WP_167476605.1">
    <property type="nucleotide sequence ID" value="NZ_CP046172.1"/>
</dbReference>
<proteinExistence type="predicted"/>
<dbReference type="KEGG" id="nah:F5544_31590"/>
<dbReference type="AlphaFoldDB" id="A0A6G9YLK9"/>
<sequence length="179" mass="18034">MRRSAAILASAAAVGLLLTGCSGRSADRPAATGYPAATAPTGPGPVDPAHYKNSGGYFFHSGEIFCAILDEAVDQSRHSAGCQGATPAPPEMTACWASDPVAAALAVGESASYLCVNRGLFVGPPAEDGADRGGGPVLPAGSSLSVHGFTCRAEHIGVSCHNDANGRGFDMAPGFNRVY</sequence>
<keyword evidence="3" id="KW-1185">Reference proteome</keyword>
<evidence type="ECO:0008006" key="4">
    <source>
        <dbReference type="Google" id="ProtNLM"/>
    </source>
</evidence>
<dbReference type="PROSITE" id="PS51257">
    <property type="entry name" value="PROKAR_LIPOPROTEIN"/>
    <property type="match status" value="1"/>
</dbReference>
<evidence type="ECO:0000256" key="1">
    <source>
        <dbReference type="SAM" id="SignalP"/>
    </source>
</evidence>
<evidence type="ECO:0000313" key="3">
    <source>
        <dbReference type="Proteomes" id="UP000503540"/>
    </source>
</evidence>
<protein>
    <recommendedName>
        <fullName evidence="4">Lipoprotein</fullName>
    </recommendedName>
</protein>
<dbReference type="EMBL" id="CP046172">
    <property type="protein sequence ID" value="QIS14159.1"/>
    <property type="molecule type" value="Genomic_DNA"/>
</dbReference>
<gene>
    <name evidence="2" type="ORF">F5544_31590</name>
</gene>
<reference evidence="2 3" key="1">
    <citation type="journal article" date="2019" name="ACS Chem. Biol.">
        <title>Identification and Mobilization of a Cryptic Antibiotic Biosynthesis Gene Locus from a Human-Pathogenic Nocardia Isolate.</title>
        <authorList>
            <person name="Herisse M."/>
            <person name="Ishida K."/>
            <person name="Porter J.L."/>
            <person name="Howden B."/>
            <person name="Hertweck C."/>
            <person name="Stinear T.P."/>
            <person name="Pidot S.J."/>
        </authorList>
    </citation>
    <scope>NUCLEOTIDE SEQUENCE [LARGE SCALE GENOMIC DNA]</scope>
    <source>
        <strain evidence="2 3">AUSMDU00012717</strain>
    </source>
</reference>
<evidence type="ECO:0000313" key="2">
    <source>
        <dbReference type="EMBL" id="QIS14159.1"/>
    </source>
</evidence>
<name>A0A6G9YLK9_9NOCA</name>
<keyword evidence="1" id="KW-0732">Signal</keyword>
<feature type="signal peptide" evidence="1">
    <location>
        <begin position="1"/>
        <end position="26"/>
    </location>
</feature>
<dbReference type="Proteomes" id="UP000503540">
    <property type="component" value="Chromosome"/>
</dbReference>
<feature type="chain" id="PRO_5026117615" description="Lipoprotein" evidence="1">
    <location>
        <begin position="27"/>
        <end position="179"/>
    </location>
</feature>
<accession>A0A6G9YLK9</accession>